<feature type="domain" description="DnaJ homologue subfamily C GRV2/DNAJC13 N-terminal" evidence="2">
    <location>
        <begin position="73"/>
        <end position="745"/>
    </location>
</feature>
<dbReference type="InterPro" id="IPR045802">
    <property type="entry name" value="GRV2/DNAJC13_N"/>
</dbReference>
<dbReference type="Proteomes" id="UP001162031">
    <property type="component" value="Unassembled WGS sequence"/>
</dbReference>
<accession>A0AAV0UA92</accession>
<comment type="caution">
    <text evidence="3">The sequence shown here is derived from an EMBL/GenBank/DDBJ whole genome shotgun (WGS) entry which is preliminary data.</text>
</comment>
<feature type="region of interest" description="Disordered" evidence="1">
    <location>
        <begin position="836"/>
        <end position="909"/>
    </location>
</feature>
<dbReference type="Pfam" id="PF19432">
    <property type="entry name" value="RME-8_N"/>
    <property type="match status" value="2"/>
</dbReference>
<proteinExistence type="predicted"/>
<evidence type="ECO:0000259" key="2">
    <source>
        <dbReference type="Pfam" id="PF19432"/>
    </source>
</evidence>
<dbReference type="GO" id="GO:0006898">
    <property type="term" value="P:receptor-mediated endocytosis"/>
    <property type="evidence" value="ECO:0007669"/>
    <property type="project" value="TreeGrafter"/>
</dbReference>
<dbReference type="GO" id="GO:2000641">
    <property type="term" value="P:regulation of early endosome to late endosome transport"/>
    <property type="evidence" value="ECO:0007669"/>
    <property type="project" value="InterPro"/>
</dbReference>
<dbReference type="EMBL" id="CANTFL010001207">
    <property type="protein sequence ID" value="CAI5733709.1"/>
    <property type="molecule type" value="Genomic_DNA"/>
</dbReference>
<dbReference type="PANTHER" id="PTHR36983">
    <property type="entry name" value="DNAJ HOMOLOG SUBFAMILY C MEMBER 13"/>
    <property type="match status" value="1"/>
</dbReference>
<evidence type="ECO:0000313" key="3">
    <source>
        <dbReference type="EMBL" id="CAI5733709.1"/>
    </source>
</evidence>
<name>A0AAV0UA92_HYABA</name>
<dbReference type="GO" id="GO:0010008">
    <property type="term" value="C:endosome membrane"/>
    <property type="evidence" value="ECO:0007669"/>
    <property type="project" value="TreeGrafter"/>
</dbReference>
<sequence>MSDDRSARAVLATRSNGSRGAPTVSLADAESRRELLPSGGRSCLPRSHTTPESSRAHHVASTASLLSDVVAQYQVTKVSWRGKYERILAIAPTCLFTIDPKDCEVTNTWPLTALLNVRLDASDAQSFALVLRGTKKDEQLKLRSRFRSKLLSDLYQVKGQYQPLNVRPDAGFECTKWLRYGDTLSCVLNVEASGVTVLQADVVRSKYLYTEMEHLTLLTDPQDGLAIGYTGRSRLFFSSQRRQLCHCIQTAAQAIGCELQTKADTTAEQIQEERANYGLNHGRPFVQYPVQKRTPKYSNLRDRILSLHEKVLLELDQDGQVIACYNYSDMYVLVRDATSAEQFEIHFCNDEVRVYVAKDRDDVLSAFYDICVSCEESPELVITSMGNQRGLRLLPASAVEDTTETLSFLNDSSIGSWYLQRFGSVKKLGNSLKVGDRGFVDIVAEFNANVAPSGIPYNTKNTVISDALRPMCAQLYSVAKTKPVPERPAIVLLQALFRIASSFCGFREVGRADRMSETITNLLSSGEEFVVFWTTLLLRRMMVHDVPTSTNLDPTSLRECEEIEAHNRKVFLANSYLTQSLIARLEYINRDSSGESTVLWSKPGPLAMMGLLQTLEACLCSRAGTTGSVEFTTLVEGVAKCYNTLLKELRQSRYGTIIEACTLLLKTTLEECGPDVSSSIRNTALTEGLVLEHFYQGLFDQSFDQRCVSRHMVSLLMSHHDASKQLLSRMIPSGLFRLLKEAPDTLVYSEDHDRLECEVMEAERQEHVLAYNPDGRVSPTGRPTSQIEPMDRLYVGTASSCAESDAQREEISQTSSSVEDVDNECQDVRCSPASNLPVPGVRSSPPVKQPVPAETGVSEPNFYERPMDSGLSKARTLRRLKTSVDNTSSRSVMNTRDESTSRSSGFHDSALRSRKRDVALSFLDALSGKRVPSFDGHKPVKEKHSAVSRSAPILDNFRLLFHMMSLNHETVDMIWNQKTREELRGALYTAIQSFSKFRRTDEGVTARWNYEDFSVSYPSLAREVEVAGCYVRILAHLNKNMSLHEAATEEDKFIALTPEQVSVKEPPVVLVALYVRMLRERILAEYRGDLDTSILCIKSMGVVAAAYAEDANAMDFEEVEHLWTLMSETVHASVLENTLHTMRALCQHPGNARRVLRNDRNLEMTFQLLHLVHATGRGIGDITEPRRLWTLETDEGEVLGPYSVNELKQKLDGGHDLNSFWVKRRDEPSCESMTTRARVMDIAQLRWEVGISGELHPLQMAHDAISILLSVARCNSLLGDDSPHCSDSTSPLFPRPLGQTMLWKFIRKLVPVFIRSNHPKLWEKAATLLELLYSNRRLIVEAEEGATNQGSLFSWGLFYLAFTVEASDFGAMAGLLKASHRRQSGFDGTSALNGILPQGMISLLENSTSSEFTKVFYAGEQSPHVIWTVAMRKHLRTVCRTHLQDYADILEEDASREWRFCAMAPVVYQELSNELLCGGLYLGQFCEMETYAVSDPMDFTEKLMTEWRAEASRREVSVACAHAKQTLGIADVKYCDATLRAGYKKKARALKESDGDYAERLDQLRIAYRVLTCPRPTLLSAGHDPENLQLLLHSLVIMCKRYPECLVDYEFDAYDLLLPLLASHCSADEVPLVGTTESQRLKISVCAAELVYSTCAISATNWELLLEHPELSTLERVVNFCVDSIVDCETAMNPELLMVCLLVHQTITGLLAFPRGRGWIAESSTLLVDMVRVLWLWNHTGQTSFLLAKLTQQILEGVSRMTELAKNQTRLVQYGILWQLFKLFSTYDGELGDASVHARPQTSFDCEEEGIATEASQNQNVLAVMSVRALCRLGGLFAEDKGLQTPFNPLVKHTADALLTPNLSQLLLLSSHHEFLKIYHGECESYTLFWNRDMRQEQMNFISPRASLEPHVRTNESCIEAIRFRFMYLADLLYVGGLYVKILIGSLQVIEKSSVPVLLDDLGLTATFFEELFAFIGTGELTYPQLVNEEGIVQNLAPYAGWSIDKEQRRTADRVTALNCLSVTASVAPRLVEKSLMANNTAMKMMMRLLFPPDSEVHRSEDASRGLVPTPLLYVPCRLHCIATLQMLSILPDFGTVSVESGICHILIELVHTCHDVGPEALTIIRNLCANGAGAKCARDILQSGIYLEFIGWLLAVRETIIDEDFDAAERLRIPSALILSEMVKDGAPLNIESRRTLCRFFPPALVRVIASNPEMIVEYILADHRTPELVWNVDFRNHQRNSVAGFLDIYFSSISTTQTRDDQFVSVVDSFEIDYSSVYPALIAGNVYLKLFMEDPTFSLHDPLYFMTCLWSEFEALFRQLAHVTPALRATMTRADDGMVQRDIDAIDLVGSSLVCLLQADTSMLENVVELQVFAKCCNYLNDAVRSQACEPCVVNVVRIIRVCSMSRACVASAQPTCSTALSCLMAIANPARGGPLHYESAFVLEIMRQIIMNYPEHGNRDADTSIVHLASRLDLFEFLCNILDSPGGIGKVKEPRIVRAEAIEILNMLEKDRVQGSTAHQILKKHKKWQKSYRHEATDVVMSMSTEDPFLKSLYPEADRMMREFARMHPRQSPNVEDS</sequence>
<feature type="compositionally biased region" description="Polar residues" evidence="1">
    <location>
        <begin position="883"/>
        <end position="894"/>
    </location>
</feature>
<feature type="region of interest" description="Disordered" evidence="1">
    <location>
        <begin position="1"/>
        <end position="56"/>
    </location>
</feature>
<gene>
    <name evidence="3" type="ORF">HBR001_LOCUS5931</name>
</gene>
<evidence type="ECO:0000313" key="4">
    <source>
        <dbReference type="Proteomes" id="UP001162031"/>
    </source>
</evidence>
<evidence type="ECO:0000256" key="1">
    <source>
        <dbReference type="SAM" id="MobiDB-lite"/>
    </source>
</evidence>
<dbReference type="PANTHER" id="PTHR36983:SF2">
    <property type="entry name" value="DNAJ HOMOLOG SUBFAMILY C MEMBER 13"/>
    <property type="match status" value="1"/>
</dbReference>
<dbReference type="GO" id="GO:0007032">
    <property type="term" value="P:endosome organization"/>
    <property type="evidence" value="ECO:0007669"/>
    <property type="project" value="InterPro"/>
</dbReference>
<keyword evidence="4" id="KW-1185">Reference proteome</keyword>
<dbReference type="InterPro" id="IPR044978">
    <property type="entry name" value="GRV2/DNAJC13"/>
</dbReference>
<feature type="domain" description="DnaJ homologue subfamily C GRV2/DNAJC13 N-terminal" evidence="2">
    <location>
        <begin position="955"/>
        <end position="1034"/>
    </location>
</feature>
<organism evidence="3 4">
    <name type="scientific">Hyaloperonospora brassicae</name>
    <name type="common">Brassica downy mildew</name>
    <name type="synonym">Peronospora brassicae</name>
    <dbReference type="NCBI Taxonomy" id="162125"/>
    <lineage>
        <taxon>Eukaryota</taxon>
        <taxon>Sar</taxon>
        <taxon>Stramenopiles</taxon>
        <taxon>Oomycota</taxon>
        <taxon>Peronosporomycetes</taxon>
        <taxon>Peronosporales</taxon>
        <taxon>Peronosporaceae</taxon>
        <taxon>Hyaloperonospora</taxon>
    </lineage>
</organism>
<feature type="region of interest" description="Disordered" evidence="1">
    <location>
        <begin position="805"/>
        <end position="824"/>
    </location>
</feature>
<protein>
    <recommendedName>
        <fullName evidence="2">DnaJ homologue subfamily C GRV2/DNAJC13 N-terminal domain-containing protein</fullName>
    </recommendedName>
</protein>
<reference evidence="3" key="1">
    <citation type="submission" date="2022-12" db="EMBL/GenBank/DDBJ databases">
        <authorList>
            <person name="Webb A."/>
        </authorList>
    </citation>
    <scope>NUCLEOTIDE SEQUENCE</scope>
    <source>
        <strain evidence="3">Hp1</strain>
    </source>
</reference>